<evidence type="ECO:0008006" key="4">
    <source>
        <dbReference type="Google" id="ProtNLM"/>
    </source>
</evidence>
<reference evidence="2 3" key="1">
    <citation type="submission" date="2021-06" db="EMBL/GenBank/DDBJ databases">
        <authorList>
            <person name="Palmer J.M."/>
        </authorList>
    </citation>
    <scope>NUCLEOTIDE SEQUENCE [LARGE SCALE GENOMIC DNA]</scope>
    <source>
        <strain evidence="3">if_2019</strain>
        <tissue evidence="2">Muscle</tissue>
    </source>
</reference>
<keyword evidence="1" id="KW-0732">Signal</keyword>
<keyword evidence="3" id="KW-1185">Reference proteome</keyword>
<evidence type="ECO:0000313" key="2">
    <source>
        <dbReference type="EMBL" id="MEQ2253377.1"/>
    </source>
</evidence>
<evidence type="ECO:0000313" key="3">
    <source>
        <dbReference type="Proteomes" id="UP001482620"/>
    </source>
</evidence>
<sequence>MRLNVVWYLKLVTVCVAATQFHRRSNVHFVHPELCIKHCAARIFVRTQGSHMRPQEPVARDSNQHGLQAADFQKLHLAAEIILLPSLRQTTAPQSTKHLLNDFNNTCTTISDDIAPFKSKCCIAVTEPCLNDLTHKRLHSWHAKKDRRNKLHISFEILRYSSADIRLLLKVPSLFLSFCLKAATSLKLC</sequence>
<name>A0ABV0V9E5_9TELE</name>
<feature type="chain" id="PRO_5045492631" description="Secreted protein" evidence="1">
    <location>
        <begin position="18"/>
        <end position="189"/>
    </location>
</feature>
<proteinExistence type="predicted"/>
<accession>A0ABV0V9E5</accession>
<comment type="caution">
    <text evidence="2">The sequence shown here is derived from an EMBL/GenBank/DDBJ whole genome shotgun (WGS) entry which is preliminary data.</text>
</comment>
<dbReference type="Proteomes" id="UP001482620">
    <property type="component" value="Unassembled WGS sequence"/>
</dbReference>
<protein>
    <recommendedName>
        <fullName evidence="4">Secreted protein</fullName>
    </recommendedName>
</protein>
<organism evidence="2 3">
    <name type="scientific">Ilyodon furcidens</name>
    <name type="common">goldbreast splitfin</name>
    <dbReference type="NCBI Taxonomy" id="33524"/>
    <lineage>
        <taxon>Eukaryota</taxon>
        <taxon>Metazoa</taxon>
        <taxon>Chordata</taxon>
        <taxon>Craniata</taxon>
        <taxon>Vertebrata</taxon>
        <taxon>Euteleostomi</taxon>
        <taxon>Actinopterygii</taxon>
        <taxon>Neopterygii</taxon>
        <taxon>Teleostei</taxon>
        <taxon>Neoteleostei</taxon>
        <taxon>Acanthomorphata</taxon>
        <taxon>Ovalentaria</taxon>
        <taxon>Atherinomorphae</taxon>
        <taxon>Cyprinodontiformes</taxon>
        <taxon>Goodeidae</taxon>
        <taxon>Ilyodon</taxon>
    </lineage>
</organism>
<dbReference type="EMBL" id="JAHRIQ010097577">
    <property type="protein sequence ID" value="MEQ2253377.1"/>
    <property type="molecule type" value="Genomic_DNA"/>
</dbReference>
<feature type="signal peptide" evidence="1">
    <location>
        <begin position="1"/>
        <end position="17"/>
    </location>
</feature>
<evidence type="ECO:0000256" key="1">
    <source>
        <dbReference type="SAM" id="SignalP"/>
    </source>
</evidence>
<gene>
    <name evidence="2" type="ORF">ILYODFUR_031476</name>
</gene>